<feature type="modified residue" description="4-aspartylphosphate" evidence="4">
    <location>
        <position position="61"/>
    </location>
</feature>
<keyword evidence="8" id="KW-1185">Reference proteome</keyword>
<feature type="domain" description="HTH araC/xylS-type" evidence="5">
    <location>
        <begin position="444"/>
        <end position="542"/>
    </location>
</feature>
<keyword evidence="3" id="KW-0804">Transcription</keyword>
<dbReference type="PANTHER" id="PTHR43280:SF10">
    <property type="entry name" value="REGULATORY PROTEIN POCR"/>
    <property type="match status" value="1"/>
</dbReference>
<evidence type="ECO:0000256" key="2">
    <source>
        <dbReference type="ARBA" id="ARBA00023125"/>
    </source>
</evidence>
<dbReference type="Pfam" id="PF12833">
    <property type="entry name" value="HTH_18"/>
    <property type="match status" value="1"/>
</dbReference>
<dbReference type="InterPro" id="IPR018062">
    <property type="entry name" value="HTH_AraC-typ_CS"/>
</dbReference>
<evidence type="ECO:0000259" key="6">
    <source>
        <dbReference type="PROSITE" id="PS50110"/>
    </source>
</evidence>
<dbReference type="SUPFAM" id="SSF52172">
    <property type="entry name" value="CheY-like"/>
    <property type="match status" value="1"/>
</dbReference>
<sequence>MKEDSQVKMQLMLVDDEPMILKSMVQNDWASAGVEHVYQAASGLEAAELLKHHPVDIVVTDIRMPGMDGLALCKHVHEHYPRTRCVLLSGFGEFEYARQAIEHRTVGYLLKPVKDEELLAEVKRVAAGLRTEWEQIASQERARRTLHQHMPMLRSGFLNDLLSGQLPENGALAERLKEYQLPFHAEDSLLLVMVRPEKVFGSGEEPDALLFEYAVRNIAAEILEPDCDVWHCRDAYGYLIFALRSREQPQEMGEMDVRALHTKAHELQLKVSGLLKGQVSLLLSEPLRFPLELAQVYRKSLNEFRKIPRSEQEFLALAGSNRTVDRTLTSLYAPPAFLRLMEGGRWDEVRSKLVAIVREMEEKLLDSEEHLAELYHTLVSAFLAIAHQQGKTLMEATSGKGELGESARIMRSAATIADWAEGILSCLAQSENAEYNDHKRQLLARIHRFIEENLARDVSLQSIADHVKLHAVYLSSMYKLETGENLSDYIMRYRMEQAAVLLRSTEIRIYELAARLGFQNPPYFSKLFKNYYGITPQEYRERLL</sequence>
<evidence type="ECO:0000256" key="1">
    <source>
        <dbReference type="ARBA" id="ARBA00023015"/>
    </source>
</evidence>
<reference evidence="7 8" key="1">
    <citation type="submission" date="2019-10" db="EMBL/GenBank/DDBJ databases">
        <title>Description of Paenibacillus terricola sp. nov.</title>
        <authorList>
            <person name="Carlier A."/>
            <person name="Qi S."/>
        </authorList>
    </citation>
    <scope>NUCLEOTIDE SEQUENCE [LARGE SCALE GENOMIC DNA]</scope>
    <source>
        <strain evidence="7 8">LMG 31459</strain>
    </source>
</reference>
<dbReference type="Proteomes" id="UP000596857">
    <property type="component" value="Unassembled WGS sequence"/>
</dbReference>
<dbReference type="Gene3D" id="1.10.10.60">
    <property type="entry name" value="Homeodomain-like"/>
    <property type="match status" value="2"/>
</dbReference>
<dbReference type="InterPro" id="IPR009057">
    <property type="entry name" value="Homeodomain-like_sf"/>
</dbReference>
<evidence type="ECO:0000313" key="7">
    <source>
        <dbReference type="EMBL" id="NOU77525.1"/>
    </source>
</evidence>
<name>A0ABX1YC89_9BACL</name>
<dbReference type="SMART" id="SM00448">
    <property type="entry name" value="REC"/>
    <property type="match status" value="1"/>
</dbReference>
<dbReference type="PROSITE" id="PS00041">
    <property type="entry name" value="HTH_ARAC_FAMILY_1"/>
    <property type="match status" value="1"/>
</dbReference>
<dbReference type="PRINTS" id="PR00032">
    <property type="entry name" value="HTHARAC"/>
</dbReference>
<proteinExistence type="predicted"/>
<feature type="domain" description="Response regulatory" evidence="6">
    <location>
        <begin position="10"/>
        <end position="126"/>
    </location>
</feature>
<dbReference type="InterPro" id="IPR001789">
    <property type="entry name" value="Sig_transdc_resp-reg_receiver"/>
</dbReference>
<evidence type="ECO:0000259" key="5">
    <source>
        <dbReference type="PROSITE" id="PS01124"/>
    </source>
</evidence>
<keyword evidence="1" id="KW-0805">Transcription regulation</keyword>
<accession>A0ABX1YC89</accession>
<dbReference type="InterPro" id="IPR011006">
    <property type="entry name" value="CheY-like_superfamily"/>
</dbReference>
<gene>
    <name evidence="7" type="ORF">GC101_01390</name>
</gene>
<dbReference type="SMART" id="SM00342">
    <property type="entry name" value="HTH_ARAC"/>
    <property type="match status" value="1"/>
</dbReference>
<dbReference type="PROSITE" id="PS01124">
    <property type="entry name" value="HTH_ARAC_FAMILY_2"/>
    <property type="match status" value="1"/>
</dbReference>
<evidence type="ECO:0000256" key="3">
    <source>
        <dbReference type="ARBA" id="ARBA00023163"/>
    </source>
</evidence>
<evidence type="ECO:0000256" key="4">
    <source>
        <dbReference type="PROSITE-ProRule" id="PRU00169"/>
    </source>
</evidence>
<dbReference type="SUPFAM" id="SSF46689">
    <property type="entry name" value="Homeodomain-like"/>
    <property type="match status" value="2"/>
</dbReference>
<dbReference type="Pfam" id="PF00072">
    <property type="entry name" value="Response_reg"/>
    <property type="match status" value="1"/>
</dbReference>
<keyword evidence="2" id="KW-0238">DNA-binding</keyword>
<keyword evidence="4" id="KW-0597">Phosphoprotein</keyword>
<dbReference type="PANTHER" id="PTHR43280">
    <property type="entry name" value="ARAC-FAMILY TRANSCRIPTIONAL REGULATOR"/>
    <property type="match status" value="1"/>
</dbReference>
<dbReference type="PROSITE" id="PS50110">
    <property type="entry name" value="RESPONSE_REGULATORY"/>
    <property type="match status" value="1"/>
</dbReference>
<evidence type="ECO:0000313" key="8">
    <source>
        <dbReference type="Proteomes" id="UP000596857"/>
    </source>
</evidence>
<dbReference type="Gene3D" id="3.40.50.2300">
    <property type="match status" value="1"/>
</dbReference>
<comment type="caution">
    <text evidence="7">The sequence shown here is derived from an EMBL/GenBank/DDBJ whole genome shotgun (WGS) entry which is preliminary data.</text>
</comment>
<organism evidence="7 8">
    <name type="scientific">Paenibacillus phytohabitans</name>
    <dbReference type="NCBI Taxonomy" id="2654978"/>
    <lineage>
        <taxon>Bacteria</taxon>
        <taxon>Bacillati</taxon>
        <taxon>Bacillota</taxon>
        <taxon>Bacilli</taxon>
        <taxon>Bacillales</taxon>
        <taxon>Paenibacillaceae</taxon>
        <taxon>Paenibacillus</taxon>
    </lineage>
</organism>
<protein>
    <submittedName>
        <fullName evidence="7">Response regulator</fullName>
    </submittedName>
</protein>
<dbReference type="InterPro" id="IPR018060">
    <property type="entry name" value="HTH_AraC"/>
</dbReference>
<dbReference type="InterPro" id="IPR020449">
    <property type="entry name" value="Tscrpt_reg_AraC-type_HTH"/>
</dbReference>
<dbReference type="CDD" id="cd17536">
    <property type="entry name" value="REC_YesN-like"/>
    <property type="match status" value="1"/>
</dbReference>
<dbReference type="EMBL" id="WHOB01000012">
    <property type="protein sequence ID" value="NOU77525.1"/>
    <property type="molecule type" value="Genomic_DNA"/>
</dbReference>